<dbReference type="AlphaFoldDB" id="A0A429Z3P5"/>
<protein>
    <submittedName>
        <fullName evidence="2">NAD-dependent epimerase/dehydratase family protein</fullName>
    </submittedName>
</protein>
<evidence type="ECO:0000313" key="3">
    <source>
        <dbReference type="Proteomes" id="UP000278398"/>
    </source>
</evidence>
<gene>
    <name evidence="2" type="ORF">EJC49_00940</name>
</gene>
<dbReference type="SUPFAM" id="SSF51735">
    <property type="entry name" value="NAD(P)-binding Rossmann-fold domains"/>
    <property type="match status" value="1"/>
</dbReference>
<comment type="caution">
    <text evidence="2">The sequence shown here is derived from an EMBL/GenBank/DDBJ whole genome shotgun (WGS) entry which is preliminary data.</text>
</comment>
<dbReference type="GO" id="GO:0005737">
    <property type="term" value="C:cytoplasm"/>
    <property type="evidence" value="ECO:0007669"/>
    <property type="project" value="TreeGrafter"/>
</dbReference>
<dbReference type="Pfam" id="PF01370">
    <property type="entry name" value="Epimerase"/>
    <property type="match status" value="1"/>
</dbReference>
<organism evidence="2 3">
    <name type="scientific">Aquibium carbonis</name>
    <dbReference type="NCBI Taxonomy" id="2495581"/>
    <lineage>
        <taxon>Bacteria</taxon>
        <taxon>Pseudomonadati</taxon>
        <taxon>Pseudomonadota</taxon>
        <taxon>Alphaproteobacteria</taxon>
        <taxon>Hyphomicrobiales</taxon>
        <taxon>Phyllobacteriaceae</taxon>
        <taxon>Aquibium</taxon>
    </lineage>
</organism>
<sequence>MKTIVILGAAGRIGDAASRAFVSAGWRVKGLARGRKGAELPIDVEWLKVDATDRGRLIEACSGADVVLNALNPEYTEWEQKVLPMAENVIAACEATGATQLLPGNVYNFGHGVRLGMAEDMPDAPSTPKARIRIAMEDLFRQRAQQAGVQTLVLRAGDFYGGRKPGSWLDLLILSKLKKDIFTWPGPMDAPHAFAYLPDLARGFVALADRRQDLAPFDRFHFAGHTLSGSEMLAATEKALGHGLQRRGVPWALFRAGGLFMPMLREIATMSYLWQTPHSLDGRKFATVVGPLPSTSPVDAIRQAIADLSLDRAPISSAA</sequence>
<dbReference type="InterPro" id="IPR036291">
    <property type="entry name" value="NAD(P)-bd_dom_sf"/>
</dbReference>
<dbReference type="InterPro" id="IPR051783">
    <property type="entry name" value="NAD(P)-dependent_oxidoreduct"/>
</dbReference>
<evidence type="ECO:0000259" key="1">
    <source>
        <dbReference type="Pfam" id="PF01370"/>
    </source>
</evidence>
<dbReference type="EMBL" id="RWKW01000002">
    <property type="protein sequence ID" value="RST88299.1"/>
    <property type="molecule type" value="Genomic_DNA"/>
</dbReference>
<dbReference type="PANTHER" id="PTHR48079:SF6">
    <property type="entry name" value="NAD(P)-BINDING DOMAIN-CONTAINING PROTEIN-RELATED"/>
    <property type="match status" value="1"/>
</dbReference>
<dbReference type="Gene3D" id="3.40.50.720">
    <property type="entry name" value="NAD(P)-binding Rossmann-like Domain"/>
    <property type="match status" value="1"/>
</dbReference>
<dbReference type="GO" id="GO:0004029">
    <property type="term" value="F:aldehyde dehydrogenase (NAD+) activity"/>
    <property type="evidence" value="ECO:0007669"/>
    <property type="project" value="TreeGrafter"/>
</dbReference>
<name>A0A429Z3P5_9HYPH</name>
<reference evidence="2 3" key="1">
    <citation type="submission" date="2018-12" db="EMBL/GenBank/DDBJ databases">
        <title>Mesorhizobium carbonis sp. nov., isolated from coal mine water.</title>
        <authorList>
            <person name="Xin W."/>
            <person name="Xu Z."/>
            <person name="Xiang F."/>
            <person name="Zhang J."/>
            <person name="Xi L."/>
            <person name="Liu J."/>
        </authorList>
    </citation>
    <scope>NUCLEOTIDE SEQUENCE [LARGE SCALE GENOMIC DNA]</scope>
    <source>
        <strain evidence="2 3">B2.3</strain>
    </source>
</reference>
<feature type="domain" description="NAD-dependent epimerase/dehydratase" evidence="1">
    <location>
        <begin position="4"/>
        <end position="213"/>
    </location>
</feature>
<evidence type="ECO:0000313" key="2">
    <source>
        <dbReference type="EMBL" id="RST88299.1"/>
    </source>
</evidence>
<accession>A0A429Z3P5</accession>
<dbReference type="InterPro" id="IPR001509">
    <property type="entry name" value="Epimerase_deHydtase"/>
</dbReference>
<dbReference type="OrthoDB" id="7170465at2"/>
<keyword evidence="3" id="KW-1185">Reference proteome</keyword>
<dbReference type="Proteomes" id="UP000278398">
    <property type="component" value="Unassembled WGS sequence"/>
</dbReference>
<proteinExistence type="predicted"/>
<dbReference type="RefSeq" id="WP_126697573.1">
    <property type="nucleotide sequence ID" value="NZ_RWKW01000002.1"/>
</dbReference>
<dbReference type="PANTHER" id="PTHR48079">
    <property type="entry name" value="PROTEIN YEEZ"/>
    <property type="match status" value="1"/>
</dbReference>